<dbReference type="Gene3D" id="3.40.50.1820">
    <property type="entry name" value="alpha/beta hydrolase"/>
    <property type="match status" value="1"/>
</dbReference>
<protein>
    <submittedName>
        <fullName evidence="2">Alpha/beta hydrolase</fullName>
    </submittedName>
</protein>
<dbReference type="OrthoDB" id="4481859at2"/>
<dbReference type="SUPFAM" id="SSF53474">
    <property type="entry name" value="alpha/beta-Hydrolases"/>
    <property type="match status" value="1"/>
</dbReference>
<keyword evidence="3" id="KW-1185">Reference proteome</keyword>
<gene>
    <name evidence="2" type="ORF">FPZ11_11990</name>
</gene>
<name>A0A5B8M8V4_9MICO</name>
<dbReference type="InterPro" id="IPR000073">
    <property type="entry name" value="AB_hydrolase_1"/>
</dbReference>
<evidence type="ECO:0000313" key="3">
    <source>
        <dbReference type="Proteomes" id="UP000320216"/>
    </source>
</evidence>
<dbReference type="InterPro" id="IPR050266">
    <property type="entry name" value="AB_hydrolase_sf"/>
</dbReference>
<feature type="domain" description="AB hydrolase-1" evidence="1">
    <location>
        <begin position="19"/>
        <end position="244"/>
    </location>
</feature>
<sequence length="259" mass="28331">MSLPGAEVYHEVSGAGEPVVLLHGGFCSIETMRPQIECLSKHYRVFAMERPGHGRSADREGPITYRGIVADVVAYLDTMRLDDAHLLGFSDGGIAGLLLAIDHAERVRSLVAIGANTDPEGLVDEAEGVGSKSGPPGAPGDRARLVRRIEEDMQRDYERLSPDGPLHADVVREKLARLWRDEPHIPLERLRAVASPTLIMAADRDSITIEHTLAMAEGIPGAQLCIVPGSTHLVMMERPHLVNRIVMDFLAESTRDERD</sequence>
<dbReference type="Pfam" id="PF12697">
    <property type="entry name" value="Abhydrolase_6"/>
    <property type="match status" value="1"/>
</dbReference>
<organism evidence="2 3">
    <name type="scientific">Humibacter ginsenosidimutans</name>
    <dbReference type="NCBI Taxonomy" id="2599293"/>
    <lineage>
        <taxon>Bacteria</taxon>
        <taxon>Bacillati</taxon>
        <taxon>Actinomycetota</taxon>
        <taxon>Actinomycetes</taxon>
        <taxon>Micrococcales</taxon>
        <taxon>Microbacteriaceae</taxon>
        <taxon>Humibacter</taxon>
    </lineage>
</organism>
<dbReference type="Proteomes" id="UP000320216">
    <property type="component" value="Chromosome"/>
</dbReference>
<proteinExistence type="predicted"/>
<dbReference type="PRINTS" id="PR00111">
    <property type="entry name" value="ABHYDROLASE"/>
</dbReference>
<dbReference type="KEGG" id="huw:FPZ11_11990"/>
<dbReference type="PANTHER" id="PTHR43798">
    <property type="entry name" value="MONOACYLGLYCEROL LIPASE"/>
    <property type="match status" value="1"/>
</dbReference>
<evidence type="ECO:0000313" key="2">
    <source>
        <dbReference type="EMBL" id="QDZ16856.1"/>
    </source>
</evidence>
<evidence type="ECO:0000259" key="1">
    <source>
        <dbReference type="Pfam" id="PF12697"/>
    </source>
</evidence>
<dbReference type="AlphaFoldDB" id="A0A5B8M8V4"/>
<keyword evidence="2" id="KW-0378">Hydrolase</keyword>
<dbReference type="InterPro" id="IPR029058">
    <property type="entry name" value="AB_hydrolase_fold"/>
</dbReference>
<dbReference type="EMBL" id="CP042305">
    <property type="protein sequence ID" value="QDZ16856.1"/>
    <property type="molecule type" value="Genomic_DNA"/>
</dbReference>
<accession>A0A5B8M8V4</accession>
<reference evidence="2 3" key="1">
    <citation type="submission" date="2019-07" db="EMBL/GenBank/DDBJ databases">
        <title>Full genome sequence of Humibacter sp. WJ7-1.</title>
        <authorList>
            <person name="Im W.-T."/>
        </authorList>
    </citation>
    <scope>NUCLEOTIDE SEQUENCE [LARGE SCALE GENOMIC DNA]</scope>
    <source>
        <strain evidence="2 3">WJ7-1</strain>
    </source>
</reference>
<dbReference type="GO" id="GO:0016787">
    <property type="term" value="F:hydrolase activity"/>
    <property type="evidence" value="ECO:0007669"/>
    <property type="project" value="UniProtKB-KW"/>
</dbReference>